<evidence type="ECO:0000256" key="7">
    <source>
        <dbReference type="ARBA" id="ARBA00023136"/>
    </source>
</evidence>
<keyword evidence="5 8" id="KW-0812">Transmembrane</keyword>
<name>E8T6P9_THEA1</name>
<feature type="transmembrane region" description="Helical" evidence="8">
    <location>
        <begin position="20"/>
        <end position="39"/>
    </location>
</feature>
<gene>
    <name evidence="10" type="ordered locus">Theam_0866</name>
</gene>
<dbReference type="InterPro" id="IPR047817">
    <property type="entry name" value="ABC2_TM_bact-type"/>
</dbReference>
<protein>
    <submittedName>
        <fullName evidence="10">ABC-2 type transporter</fullName>
    </submittedName>
</protein>
<reference evidence="10" key="1">
    <citation type="submission" date="2011-01" db="EMBL/GenBank/DDBJ databases">
        <title>Complete sequence of chromosome of Thermovibrio ammonificans HB-1.</title>
        <authorList>
            <consortium name="US DOE Joint Genome Institute"/>
            <person name="Lucas S."/>
            <person name="Copeland A."/>
            <person name="Lapidus A."/>
            <person name="Cheng J.-F."/>
            <person name="Goodwin L."/>
            <person name="Pitluck S."/>
            <person name="Davenport K."/>
            <person name="Detter J.C."/>
            <person name="Han C."/>
            <person name="Tapia R."/>
            <person name="Land M."/>
            <person name="Hauser L."/>
            <person name="Kyrpides N."/>
            <person name="Ivanova N."/>
            <person name="Ovchinnikova G."/>
            <person name="Vetriani C."/>
            <person name="Woyke T."/>
        </authorList>
    </citation>
    <scope>NUCLEOTIDE SEQUENCE [LARGE SCALE GENOMIC DNA]</scope>
    <source>
        <strain evidence="10">HB-1</strain>
    </source>
</reference>
<dbReference type="InterPro" id="IPR051449">
    <property type="entry name" value="ABC-2_transporter_component"/>
</dbReference>
<dbReference type="HOGENOM" id="CLU_039483_8_1_0"/>
<keyword evidence="4" id="KW-1003">Cell membrane</keyword>
<keyword evidence="11" id="KW-1185">Reference proteome</keyword>
<organism evidence="10 11">
    <name type="scientific">Thermovibrio ammonificans (strain DSM 15698 / JCM 12110 / HB-1)</name>
    <dbReference type="NCBI Taxonomy" id="648996"/>
    <lineage>
        <taxon>Bacteria</taxon>
        <taxon>Pseudomonadati</taxon>
        <taxon>Aquificota</taxon>
        <taxon>Aquificia</taxon>
        <taxon>Desulfurobacteriales</taxon>
        <taxon>Desulfurobacteriaceae</taxon>
        <taxon>Thermovibrio</taxon>
    </lineage>
</organism>
<dbReference type="STRING" id="648996.Theam_0866"/>
<accession>E8T6P9</accession>
<dbReference type="EMBL" id="CP002444">
    <property type="protein sequence ID" value="ADU96833.1"/>
    <property type="molecule type" value="Genomic_DNA"/>
</dbReference>
<sequence length="361" mass="40641">MSYLVLLYKEIVQFLRNRGLLLFAVYAFTLDIYLAANGIDLTLKKAPFYALDRDLSHTSRELISRFPPYYFNFRGYLLNDSQVDEVLLSDRAVGVVVFPPDFERDLLSGRKTEVALFVNGAELSSSYLFSAYATRIILNFLTASLYKPFVEVEPRVFYNQSCSSRLFMAYSELLTMITLFLLLLPASAVVLEKERGNIEMVIVSPLKPELFVAAKAVSMGIVVLLFTAFALLFTVKHLVGVKFAGSYWDFLLLTAVYTFAATGLSMFIAAVSENMLQVSQLTILILIPILYLSGNWTPIDAMPRVLQWLSVLSPLKYYVNGAFSIAIKGLSVWSLKRELFVLLLQGIGLFGLGTVILKRRR</sequence>
<evidence type="ECO:0000313" key="10">
    <source>
        <dbReference type="EMBL" id="ADU96833.1"/>
    </source>
</evidence>
<dbReference type="Gene3D" id="3.40.1710.10">
    <property type="entry name" value="abc type-2 transporter like domain"/>
    <property type="match status" value="1"/>
</dbReference>
<keyword evidence="7 8" id="KW-0472">Membrane</keyword>
<dbReference type="PANTHER" id="PTHR30294">
    <property type="entry name" value="MEMBRANE COMPONENT OF ABC TRANSPORTER YHHJ-RELATED"/>
    <property type="match status" value="1"/>
</dbReference>
<dbReference type="Proteomes" id="UP000006362">
    <property type="component" value="Chromosome"/>
</dbReference>
<dbReference type="GO" id="GO:0140359">
    <property type="term" value="F:ABC-type transporter activity"/>
    <property type="evidence" value="ECO:0007669"/>
    <property type="project" value="InterPro"/>
</dbReference>
<comment type="similarity">
    <text evidence="2">Belongs to the ABC-2 integral membrane protein family.</text>
</comment>
<evidence type="ECO:0000259" key="9">
    <source>
        <dbReference type="PROSITE" id="PS51012"/>
    </source>
</evidence>
<evidence type="ECO:0000256" key="1">
    <source>
        <dbReference type="ARBA" id="ARBA00004651"/>
    </source>
</evidence>
<proteinExistence type="inferred from homology"/>
<feature type="transmembrane region" description="Helical" evidence="8">
    <location>
        <begin position="275"/>
        <end position="293"/>
    </location>
</feature>
<dbReference type="KEGG" id="tam:Theam_0866"/>
<feature type="transmembrane region" description="Helical" evidence="8">
    <location>
        <begin position="339"/>
        <end position="357"/>
    </location>
</feature>
<dbReference type="eggNOG" id="COG0842">
    <property type="taxonomic scope" value="Bacteria"/>
</dbReference>
<dbReference type="PROSITE" id="PS51012">
    <property type="entry name" value="ABC_TM2"/>
    <property type="match status" value="1"/>
</dbReference>
<dbReference type="InterPro" id="IPR013525">
    <property type="entry name" value="ABC2_TM"/>
</dbReference>
<dbReference type="RefSeq" id="WP_013537619.1">
    <property type="nucleotide sequence ID" value="NC_014926.1"/>
</dbReference>
<keyword evidence="3" id="KW-0813">Transport</keyword>
<feature type="domain" description="ABC transmembrane type-2" evidence="9">
    <location>
        <begin position="130"/>
        <end position="360"/>
    </location>
</feature>
<comment type="subcellular location">
    <subcellularLocation>
        <location evidence="1">Cell membrane</location>
        <topology evidence="1">Multi-pass membrane protein</topology>
    </subcellularLocation>
</comment>
<keyword evidence="6 8" id="KW-1133">Transmembrane helix</keyword>
<evidence type="ECO:0000256" key="4">
    <source>
        <dbReference type="ARBA" id="ARBA00022475"/>
    </source>
</evidence>
<dbReference type="GO" id="GO:0005886">
    <property type="term" value="C:plasma membrane"/>
    <property type="evidence" value="ECO:0007669"/>
    <property type="project" value="UniProtKB-SubCell"/>
</dbReference>
<evidence type="ECO:0000256" key="5">
    <source>
        <dbReference type="ARBA" id="ARBA00022692"/>
    </source>
</evidence>
<dbReference type="Pfam" id="PF12698">
    <property type="entry name" value="ABC2_membrane_3"/>
    <property type="match status" value="1"/>
</dbReference>
<evidence type="ECO:0000256" key="3">
    <source>
        <dbReference type="ARBA" id="ARBA00022448"/>
    </source>
</evidence>
<feature type="transmembrane region" description="Helical" evidence="8">
    <location>
        <begin position="167"/>
        <end position="190"/>
    </location>
</feature>
<evidence type="ECO:0000256" key="2">
    <source>
        <dbReference type="ARBA" id="ARBA00007783"/>
    </source>
</evidence>
<dbReference type="PANTHER" id="PTHR30294:SF47">
    <property type="entry name" value="INNER MEMBRANE TRANSPORT PERMEASE YHHJ"/>
    <property type="match status" value="1"/>
</dbReference>
<feature type="transmembrane region" description="Helical" evidence="8">
    <location>
        <begin position="210"/>
        <end position="235"/>
    </location>
</feature>
<dbReference type="AlphaFoldDB" id="E8T6P9"/>
<feature type="transmembrane region" description="Helical" evidence="8">
    <location>
        <begin position="247"/>
        <end position="269"/>
    </location>
</feature>
<evidence type="ECO:0000256" key="6">
    <source>
        <dbReference type="ARBA" id="ARBA00022989"/>
    </source>
</evidence>
<evidence type="ECO:0000313" key="11">
    <source>
        <dbReference type="Proteomes" id="UP000006362"/>
    </source>
</evidence>
<evidence type="ECO:0000256" key="8">
    <source>
        <dbReference type="SAM" id="Phobius"/>
    </source>
</evidence>
<dbReference type="OrthoDB" id="9808686at2"/>